<proteinExistence type="predicted"/>
<protein>
    <submittedName>
        <fullName evidence="1">Uncharacterized protein</fullName>
    </submittedName>
</protein>
<organism evidence="1 2">
    <name type="scientific">Deinococcus irradiatisoli</name>
    <dbReference type="NCBI Taxonomy" id="2202254"/>
    <lineage>
        <taxon>Bacteria</taxon>
        <taxon>Thermotogati</taxon>
        <taxon>Deinococcota</taxon>
        <taxon>Deinococci</taxon>
        <taxon>Deinococcales</taxon>
        <taxon>Deinococcaceae</taxon>
        <taxon>Deinococcus</taxon>
    </lineage>
</organism>
<gene>
    <name evidence="1" type="ORF">DKM44_11995</name>
</gene>
<reference evidence="1 2" key="1">
    <citation type="submission" date="2018-05" db="EMBL/GenBank/DDBJ databases">
        <title>Complete Genome Sequence of Deinococcus sp. strain 17bor-2.</title>
        <authorList>
            <person name="Srinivasan S."/>
        </authorList>
    </citation>
    <scope>NUCLEOTIDE SEQUENCE [LARGE SCALE GENOMIC DNA]</scope>
    <source>
        <strain evidence="1 2">17bor-2</strain>
    </source>
</reference>
<accession>A0A2Z3JKN8</accession>
<name>A0A2Z3JKN8_9DEIO</name>
<dbReference type="RefSeq" id="WP_109827588.1">
    <property type="nucleotide sequence ID" value="NZ_CP029494.1"/>
</dbReference>
<dbReference type="AlphaFoldDB" id="A0A2Z3JKN8"/>
<evidence type="ECO:0000313" key="2">
    <source>
        <dbReference type="Proteomes" id="UP000245368"/>
    </source>
</evidence>
<sequence>MQADPRHLTVLAVGELRLSEQGTPYLECDTTLGKIAICGSERSRWNIGLVQSEALPFEAVMFCVPAQAPEHVYWVPEETKLFVPAL</sequence>
<dbReference type="Proteomes" id="UP000245368">
    <property type="component" value="Chromosome"/>
</dbReference>
<keyword evidence="2" id="KW-1185">Reference proteome</keyword>
<dbReference type="EMBL" id="CP029494">
    <property type="protein sequence ID" value="AWN23860.1"/>
    <property type="molecule type" value="Genomic_DNA"/>
</dbReference>
<dbReference type="OrthoDB" id="70335at2"/>
<evidence type="ECO:0000313" key="1">
    <source>
        <dbReference type="EMBL" id="AWN23860.1"/>
    </source>
</evidence>
<dbReference type="KEGG" id="dez:DKM44_11995"/>